<reference evidence="1 2" key="1">
    <citation type="submission" date="2023-03" db="EMBL/GenBank/DDBJ databases">
        <title>WGS of Gossypium arboreum.</title>
        <authorList>
            <person name="Yu D."/>
        </authorList>
    </citation>
    <scope>NUCLEOTIDE SEQUENCE [LARGE SCALE GENOMIC DNA]</scope>
    <source>
        <tissue evidence="1">Leaf</tissue>
    </source>
</reference>
<dbReference type="Proteomes" id="UP001358586">
    <property type="component" value="Chromosome 3"/>
</dbReference>
<accession>A0ABR0QM29</accession>
<proteinExistence type="predicted"/>
<keyword evidence="2" id="KW-1185">Reference proteome</keyword>
<dbReference type="PANTHER" id="PTHR48200:SF1">
    <property type="entry name" value="AMINOTRANSFERASE-LIKE PLANT MOBILE DOMAIN-CONTAINING PROTEIN"/>
    <property type="match status" value="1"/>
</dbReference>
<comment type="caution">
    <text evidence="1">The sequence shown here is derived from an EMBL/GenBank/DDBJ whole genome shotgun (WGS) entry which is preliminary data.</text>
</comment>
<name>A0ABR0QM29_GOSAR</name>
<sequence>MHTIIASSIPQPFLESGQSFVSGILTESPFLGFEEPLIRFFACFEAVQIETVYTNNPWASSVRVFVWGDNYKKKVRKMSNTWNQTRQMKRLAVGPMTTPEYNGWRSKRINDNIPGPS</sequence>
<evidence type="ECO:0000313" key="1">
    <source>
        <dbReference type="EMBL" id="KAK5840230.1"/>
    </source>
</evidence>
<gene>
    <name evidence="1" type="ORF">PVK06_009119</name>
</gene>
<dbReference type="PANTHER" id="PTHR48200">
    <property type="entry name" value="PROTEIN, PUTATIVE-RELATED"/>
    <property type="match status" value="1"/>
</dbReference>
<organism evidence="1 2">
    <name type="scientific">Gossypium arboreum</name>
    <name type="common">Tree cotton</name>
    <name type="synonym">Gossypium nanking</name>
    <dbReference type="NCBI Taxonomy" id="29729"/>
    <lineage>
        <taxon>Eukaryota</taxon>
        <taxon>Viridiplantae</taxon>
        <taxon>Streptophyta</taxon>
        <taxon>Embryophyta</taxon>
        <taxon>Tracheophyta</taxon>
        <taxon>Spermatophyta</taxon>
        <taxon>Magnoliopsida</taxon>
        <taxon>eudicotyledons</taxon>
        <taxon>Gunneridae</taxon>
        <taxon>Pentapetalae</taxon>
        <taxon>rosids</taxon>
        <taxon>malvids</taxon>
        <taxon>Malvales</taxon>
        <taxon>Malvaceae</taxon>
        <taxon>Malvoideae</taxon>
        <taxon>Gossypium</taxon>
    </lineage>
</organism>
<evidence type="ECO:0000313" key="2">
    <source>
        <dbReference type="Proteomes" id="UP001358586"/>
    </source>
</evidence>
<dbReference type="EMBL" id="JARKNE010000003">
    <property type="protein sequence ID" value="KAK5840230.1"/>
    <property type="molecule type" value="Genomic_DNA"/>
</dbReference>
<protein>
    <submittedName>
        <fullName evidence="1">Uncharacterized protein</fullName>
    </submittedName>
</protein>